<comment type="caution">
    <text evidence="3">The sequence shown here is derived from an EMBL/GenBank/DDBJ whole genome shotgun (WGS) entry which is preliminary data.</text>
</comment>
<dbReference type="Gene3D" id="3.20.20.140">
    <property type="entry name" value="Metal-dependent hydrolases"/>
    <property type="match status" value="1"/>
</dbReference>
<sequence length="192" mass="19490">MHWTHAPELPGADAFAEALVRLGIRPALGHTAADGATMARAITTGADATGAPVLITHLFNAMPPLHHRTGGPVAAALSAAARGDAVLELIADGVHVAPEVIRMVFDLVGPAAIALVSDATPATGLGDGRHRLGELDVDVHDGIARVSDGGAIAGSTATLPDCMTRAVAMGIDRDAVWRSASRTPATLIVTPM</sequence>
<reference evidence="3 4" key="1">
    <citation type="journal article" date="2013" name="ISME J.">
        <title>A metabolic model for members of the genus Tetrasphaera involved in enhanced biological phosphorus removal.</title>
        <authorList>
            <person name="Kristiansen R."/>
            <person name="Nguyen H.T.T."/>
            <person name="Saunders A.M."/>
            <person name="Nielsen J.L."/>
            <person name="Wimmer R."/>
            <person name="Le V.Q."/>
            <person name="McIlroy S.J."/>
            <person name="Petrovski S."/>
            <person name="Seviour R.J."/>
            <person name="Calteau A."/>
            <person name="Nielsen K.L."/>
            <person name="Nielsen P.H."/>
        </authorList>
    </citation>
    <scope>NUCLEOTIDE SEQUENCE [LARGE SCALE GENOMIC DNA]</scope>
    <source>
        <strain evidence="3 4">Ben110</strain>
    </source>
</reference>
<name>W6JZZ4_9MICO</name>
<evidence type="ECO:0000256" key="2">
    <source>
        <dbReference type="ARBA" id="ARBA00022801"/>
    </source>
</evidence>
<accession>W6JZZ4</accession>
<dbReference type="PANTHER" id="PTHR11113">
    <property type="entry name" value="N-ACETYLGLUCOSAMINE-6-PHOSPHATE DEACETYLASE"/>
    <property type="match status" value="1"/>
</dbReference>
<proteinExistence type="inferred from homology"/>
<protein>
    <submittedName>
        <fullName evidence="3">N-acetylglucosamine-6-phosphate deacetylase</fullName>
    </submittedName>
</protein>
<dbReference type="GO" id="GO:0006046">
    <property type="term" value="P:N-acetylglucosamine catabolic process"/>
    <property type="evidence" value="ECO:0007669"/>
    <property type="project" value="TreeGrafter"/>
</dbReference>
<evidence type="ECO:0000256" key="1">
    <source>
        <dbReference type="ARBA" id="ARBA00010716"/>
    </source>
</evidence>
<comment type="similarity">
    <text evidence="1">Belongs to the metallo-dependent hydrolases superfamily. NagA family.</text>
</comment>
<evidence type="ECO:0000313" key="4">
    <source>
        <dbReference type="Proteomes" id="UP000035763"/>
    </source>
</evidence>
<dbReference type="SUPFAM" id="SSF51556">
    <property type="entry name" value="Metallo-dependent hydrolases"/>
    <property type="match status" value="1"/>
</dbReference>
<dbReference type="AlphaFoldDB" id="W6JZZ4"/>
<keyword evidence="2" id="KW-0378">Hydrolase</keyword>
<dbReference type="GO" id="GO:0008448">
    <property type="term" value="F:N-acetylglucosamine-6-phosphate deacetylase activity"/>
    <property type="evidence" value="ECO:0007669"/>
    <property type="project" value="TreeGrafter"/>
</dbReference>
<organism evidence="3 4">
    <name type="scientific">Nostocoides australiense Ben110</name>
    <dbReference type="NCBI Taxonomy" id="1193182"/>
    <lineage>
        <taxon>Bacteria</taxon>
        <taxon>Bacillati</taxon>
        <taxon>Actinomycetota</taxon>
        <taxon>Actinomycetes</taxon>
        <taxon>Micrococcales</taxon>
        <taxon>Intrasporangiaceae</taxon>
        <taxon>Nostocoides</taxon>
    </lineage>
</organism>
<gene>
    <name evidence="3" type="ORF">BN11_1000013</name>
</gene>
<dbReference type="Proteomes" id="UP000035763">
    <property type="component" value="Unassembled WGS sequence"/>
</dbReference>
<dbReference type="PANTHER" id="PTHR11113:SF14">
    <property type="entry name" value="N-ACETYLGLUCOSAMINE-6-PHOSPHATE DEACETYLASE"/>
    <property type="match status" value="1"/>
</dbReference>
<dbReference type="STRING" id="1193182.BN11_1000013"/>
<dbReference type="InterPro" id="IPR032466">
    <property type="entry name" value="Metal_Hydrolase"/>
</dbReference>
<evidence type="ECO:0000313" key="3">
    <source>
        <dbReference type="EMBL" id="CCH71644.1"/>
    </source>
</evidence>
<dbReference type="EMBL" id="CAJA01000003">
    <property type="protein sequence ID" value="CCH71644.1"/>
    <property type="molecule type" value="Genomic_DNA"/>
</dbReference>
<keyword evidence="4" id="KW-1185">Reference proteome</keyword>